<dbReference type="InterPro" id="IPR035434">
    <property type="entry name" value="GCL_bact_plant"/>
</dbReference>
<dbReference type="InterPro" id="IPR006336">
    <property type="entry name" value="GCS2"/>
</dbReference>
<dbReference type="AlphaFoldDB" id="A0A369THA3"/>
<evidence type="ECO:0000256" key="4">
    <source>
        <dbReference type="ARBA" id="ARBA00022598"/>
    </source>
</evidence>
<proteinExistence type="inferred from homology"/>
<evidence type="ECO:0000256" key="2">
    <source>
        <dbReference type="ARBA" id="ARBA00010253"/>
    </source>
</evidence>
<evidence type="ECO:0000256" key="11">
    <source>
        <dbReference type="PIRSR" id="PIRSR017901-50"/>
    </source>
</evidence>
<organism evidence="12 13">
    <name type="scientific">Ferruginivarius sediminum</name>
    <dbReference type="NCBI Taxonomy" id="2661937"/>
    <lineage>
        <taxon>Bacteria</taxon>
        <taxon>Pseudomonadati</taxon>
        <taxon>Pseudomonadota</taxon>
        <taxon>Alphaproteobacteria</taxon>
        <taxon>Rhodospirillales</taxon>
        <taxon>Rhodospirillaceae</taxon>
        <taxon>Ferruginivarius</taxon>
    </lineage>
</organism>
<evidence type="ECO:0000256" key="6">
    <source>
        <dbReference type="ARBA" id="ARBA00022741"/>
    </source>
</evidence>
<comment type="similarity">
    <text evidence="10">Belongs to the glutamate--cysteine ligase type 2 family. EgtA subfamily.</text>
</comment>
<keyword evidence="4 10" id="KW-0436">Ligase</keyword>
<evidence type="ECO:0000256" key="9">
    <source>
        <dbReference type="ARBA" id="ARBA00023157"/>
    </source>
</evidence>
<protein>
    <recommendedName>
        <fullName evidence="10">Glutamate--cysteine ligase</fullName>
        <ecNumber evidence="10">6.3.2.2</ecNumber>
    </recommendedName>
</protein>
<dbReference type="Proteomes" id="UP000253941">
    <property type="component" value="Unassembled WGS sequence"/>
</dbReference>
<accession>A0A369THA3</accession>
<name>A0A369THA3_9PROT</name>
<comment type="similarity">
    <text evidence="2">Belongs to the carboxylate-amine ligase family. Glutamate--cysteine ligase type 2 subfamily.</text>
</comment>
<feature type="disulfide bond" evidence="11">
    <location>
        <begin position="115"/>
        <end position="335"/>
    </location>
</feature>
<evidence type="ECO:0000313" key="13">
    <source>
        <dbReference type="Proteomes" id="UP000253941"/>
    </source>
</evidence>
<dbReference type="SUPFAM" id="SSF55931">
    <property type="entry name" value="Glutamine synthetase/guanido kinase"/>
    <property type="match status" value="1"/>
</dbReference>
<dbReference type="RefSeq" id="WP_114580772.1">
    <property type="nucleotide sequence ID" value="NZ_QPMH01000002.1"/>
</dbReference>
<keyword evidence="8" id="KW-0809">Transit peptide</keyword>
<keyword evidence="6 10" id="KW-0547">Nucleotide-binding</keyword>
<comment type="catalytic activity">
    <reaction evidence="10">
        <text>L-cysteine + L-glutamate + ATP = gamma-L-glutamyl-L-cysteine + ADP + phosphate + H(+)</text>
        <dbReference type="Rhea" id="RHEA:13285"/>
        <dbReference type="ChEBI" id="CHEBI:15378"/>
        <dbReference type="ChEBI" id="CHEBI:29985"/>
        <dbReference type="ChEBI" id="CHEBI:30616"/>
        <dbReference type="ChEBI" id="CHEBI:35235"/>
        <dbReference type="ChEBI" id="CHEBI:43474"/>
        <dbReference type="ChEBI" id="CHEBI:58173"/>
        <dbReference type="ChEBI" id="CHEBI:456216"/>
        <dbReference type="EC" id="6.3.2.2"/>
    </reaction>
</comment>
<dbReference type="EC" id="6.3.2.2" evidence="10"/>
<sequence length="458" mass="51934">MSAPPTEKGAPIAGKNELIEYLESGCRPPDEWRIGTEHEKFVFTTDDLKPLPYEGEGERPGIRDILEGLAALGWEPVLENGNPIALKHDGCNITLEPGGQLELSGAPVRNLHETCNEVNQHLAQAKQVAEPLGVGMLGMGFAPDWRREDVPWMPKGRYDVMRRYMPRVGSLGIDMMVRTCTVQVNLDFKSEADMVKKFRVGLALQPVATALFANSPFTEGRPNGFVSYRSHIWTDTDPDRTGMMPFVFDEGFGFERYVEHVLDVPMYFVYRDGKYIDASGQSFRDFLDGKLPALPGERPYMSDWSDHLTTLFPEVRLKKFLEMRGADGGPWNILCALPALWVGLLYSSEALDAAWDLVKDWTHADRQALRDVVPRQGLRAPFRDGTVRDLAKRVLEIADHGLRRRDTMDGSYGQDERQFLTALRQIVETGETPADEKLRRFHEEWGEKTAPLYKHYIY</sequence>
<comment type="function">
    <text evidence="10">Catalyzes the synthesis of gamma-glutamylcysteine (gamma-GC).</text>
</comment>
<dbReference type="EMBL" id="QPMH01000002">
    <property type="protein sequence ID" value="RDD63517.1"/>
    <property type="molecule type" value="Genomic_DNA"/>
</dbReference>
<evidence type="ECO:0000256" key="5">
    <source>
        <dbReference type="ARBA" id="ARBA00022684"/>
    </source>
</evidence>
<evidence type="ECO:0000256" key="8">
    <source>
        <dbReference type="ARBA" id="ARBA00022946"/>
    </source>
</evidence>
<dbReference type="GO" id="GO:0005524">
    <property type="term" value="F:ATP binding"/>
    <property type="evidence" value="ECO:0007669"/>
    <property type="project" value="UniProtKB-UniRule"/>
</dbReference>
<evidence type="ECO:0000313" key="12">
    <source>
        <dbReference type="EMBL" id="RDD63517.1"/>
    </source>
</evidence>
<evidence type="ECO:0000256" key="1">
    <source>
        <dbReference type="ARBA" id="ARBA00005006"/>
    </source>
</evidence>
<comment type="pathway">
    <text evidence="1">Sulfur metabolism; glutathione biosynthesis; glutathione from L-cysteine and L-glutamate: step 1/2.</text>
</comment>
<dbReference type="Pfam" id="PF04107">
    <property type="entry name" value="GCS2"/>
    <property type="match status" value="1"/>
</dbReference>
<keyword evidence="5" id="KW-0317">Glutathione biosynthesis</keyword>
<dbReference type="NCBIfam" id="TIGR01436">
    <property type="entry name" value="glu_cys_lig_pln"/>
    <property type="match status" value="1"/>
</dbReference>
<comment type="subunit">
    <text evidence="3">Homodimer or monomer when oxidized or reduced, respectively.</text>
</comment>
<keyword evidence="13" id="KW-1185">Reference proteome</keyword>
<dbReference type="PIRSF" id="PIRSF017901">
    <property type="entry name" value="GCL"/>
    <property type="match status" value="1"/>
</dbReference>
<dbReference type="PANTHER" id="PTHR34378:SF1">
    <property type="entry name" value="GLUTAMATE--CYSTEINE LIGASE, CHLOROPLASTIC"/>
    <property type="match status" value="1"/>
</dbReference>
<dbReference type="PANTHER" id="PTHR34378">
    <property type="entry name" value="GLUTAMATE--CYSTEINE LIGASE, CHLOROPLASTIC"/>
    <property type="match status" value="1"/>
</dbReference>
<keyword evidence="9 11" id="KW-1015">Disulfide bond</keyword>
<dbReference type="GO" id="GO:0004357">
    <property type="term" value="F:glutamate-cysteine ligase activity"/>
    <property type="evidence" value="ECO:0007669"/>
    <property type="project" value="UniProtKB-UniRule"/>
</dbReference>
<dbReference type="InterPro" id="IPR014746">
    <property type="entry name" value="Gln_synth/guanido_kin_cat_dom"/>
</dbReference>
<dbReference type="Gene3D" id="3.30.590.20">
    <property type="match status" value="1"/>
</dbReference>
<dbReference type="InterPro" id="IPR011556">
    <property type="entry name" value="Glut_cys_lig_pln_type"/>
</dbReference>
<reference evidence="12 13" key="1">
    <citation type="submission" date="2018-07" db="EMBL/GenBank/DDBJ databases">
        <title>Venubactetium sediminum gen. nov., sp. nov., isolated from a marine solar saltern.</title>
        <authorList>
            <person name="Wang S."/>
        </authorList>
    </citation>
    <scope>NUCLEOTIDE SEQUENCE [LARGE SCALE GENOMIC DNA]</scope>
    <source>
        <strain evidence="12 13">WD2A32</strain>
    </source>
</reference>
<dbReference type="GO" id="GO:0006750">
    <property type="term" value="P:glutathione biosynthetic process"/>
    <property type="evidence" value="ECO:0007669"/>
    <property type="project" value="UniProtKB-UniRule"/>
</dbReference>
<comment type="caution">
    <text evidence="12">The sequence shown here is derived from an EMBL/GenBank/DDBJ whole genome shotgun (WGS) entry which is preliminary data.</text>
</comment>
<evidence type="ECO:0000256" key="3">
    <source>
        <dbReference type="ARBA" id="ARBA00011153"/>
    </source>
</evidence>
<keyword evidence="7 10" id="KW-0067">ATP-binding</keyword>
<evidence type="ECO:0000256" key="10">
    <source>
        <dbReference type="PIRNR" id="PIRNR017901"/>
    </source>
</evidence>
<gene>
    <name evidence="12" type="ORF">DRB17_03495</name>
</gene>
<evidence type="ECO:0000256" key="7">
    <source>
        <dbReference type="ARBA" id="ARBA00022840"/>
    </source>
</evidence>